<evidence type="ECO:0000313" key="2">
    <source>
        <dbReference type="EMBL" id="KAL0191573.1"/>
    </source>
</evidence>
<evidence type="ECO:0000259" key="1">
    <source>
        <dbReference type="Pfam" id="PF07679"/>
    </source>
</evidence>
<proteinExistence type="predicted"/>
<feature type="domain" description="Immunoglobulin I-set" evidence="1">
    <location>
        <begin position="2"/>
        <end position="59"/>
    </location>
</feature>
<reference evidence="2 3" key="1">
    <citation type="submission" date="2024-05" db="EMBL/GenBank/DDBJ databases">
        <title>Genome sequencing and assembly of Indian major carp, Cirrhinus mrigala (Hamilton, 1822).</title>
        <authorList>
            <person name="Mohindra V."/>
            <person name="Chowdhury L.M."/>
            <person name="Lal K."/>
            <person name="Jena J.K."/>
        </authorList>
    </citation>
    <scope>NUCLEOTIDE SEQUENCE [LARGE SCALE GENOMIC DNA]</scope>
    <source>
        <strain evidence="2">CM1030</strain>
        <tissue evidence="2">Blood</tissue>
    </source>
</reference>
<dbReference type="InterPro" id="IPR013098">
    <property type="entry name" value="Ig_I-set"/>
</dbReference>
<keyword evidence="3" id="KW-1185">Reference proteome</keyword>
<dbReference type="InterPro" id="IPR013783">
    <property type="entry name" value="Ig-like_fold"/>
</dbReference>
<dbReference type="Pfam" id="PF07679">
    <property type="entry name" value="I-set"/>
    <property type="match status" value="1"/>
</dbReference>
<protein>
    <recommendedName>
        <fullName evidence="1">Immunoglobulin I-set domain-containing protein</fullName>
    </recommendedName>
</protein>
<organism evidence="2 3">
    <name type="scientific">Cirrhinus mrigala</name>
    <name type="common">Mrigala</name>
    <dbReference type="NCBI Taxonomy" id="683832"/>
    <lineage>
        <taxon>Eukaryota</taxon>
        <taxon>Metazoa</taxon>
        <taxon>Chordata</taxon>
        <taxon>Craniata</taxon>
        <taxon>Vertebrata</taxon>
        <taxon>Euteleostomi</taxon>
        <taxon>Actinopterygii</taxon>
        <taxon>Neopterygii</taxon>
        <taxon>Teleostei</taxon>
        <taxon>Ostariophysi</taxon>
        <taxon>Cypriniformes</taxon>
        <taxon>Cyprinidae</taxon>
        <taxon>Labeoninae</taxon>
        <taxon>Labeonini</taxon>
        <taxon>Cirrhinus</taxon>
    </lineage>
</organism>
<feature type="non-terminal residue" evidence="2">
    <location>
        <position position="60"/>
    </location>
</feature>
<sequence length="60" mass="6801">MSWFKDGIELFDGGSVKVVKELNQSRLQIKDCLRSDSGEIKIRLKNPFGTTEAFSRLIVV</sequence>
<dbReference type="EMBL" id="JAMKFB020000006">
    <property type="protein sequence ID" value="KAL0191573.1"/>
    <property type="molecule type" value="Genomic_DNA"/>
</dbReference>
<name>A0ABD0QZA4_CIRMR</name>
<dbReference type="InterPro" id="IPR036179">
    <property type="entry name" value="Ig-like_dom_sf"/>
</dbReference>
<gene>
    <name evidence="2" type="ORF">M9458_014271</name>
</gene>
<dbReference type="Proteomes" id="UP001529510">
    <property type="component" value="Unassembled WGS sequence"/>
</dbReference>
<comment type="caution">
    <text evidence="2">The sequence shown here is derived from an EMBL/GenBank/DDBJ whole genome shotgun (WGS) entry which is preliminary data.</text>
</comment>
<accession>A0ABD0QZA4</accession>
<evidence type="ECO:0000313" key="3">
    <source>
        <dbReference type="Proteomes" id="UP001529510"/>
    </source>
</evidence>
<dbReference type="AlphaFoldDB" id="A0ABD0QZA4"/>
<dbReference type="SUPFAM" id="SSF48726">
    <property type="entry name" value="Immunoglobulin"/>
    <property type="match status" value="1"/>
</dbReference>
<dbReference type="Gene3D" id="2.60.40.10">
    <property type="entry name" value="Immunoglobulins"/>
    <property type="match status" value="1"/>
</dbReference>